<feature type="domain" description="Aminoglycoside phosphotransferase" evidence="1">
    <location>
        <begin position="75"/>
        <end position="262"/>
    </location>
</feature>
<dbReference type="AlphaFoldDB" id="A0A8S0WBG3"/>
<dbReference type="SUPFAM" id="SSF56112">
    <property type="entry name" value="Protein kinase-like (PK-like)"/>
    <property type="match status" value="1"/>
</dbReference>
<dbReference type="Gene3D" id="3.30.200.150">
    <property type="match status" value="1"/>
</dbReference>
<keyword evidence="3" id="KW-1185">Reference proteome</keyword>
<evidence type="ECO:0000313" key="3">
    <source>
        <dbReference type="Proteomes" id="UP000467700"/>
    </source>
</evidence>
<reference evidence="2 3" key="1">
    <citation type="submission" date="2020-01" db="EMBL/GenBank/DDBJ databases">
        <authorList>
            <person name="Gupta K D."/>
        </authorList>
    </citation>
    <scope>NUCLEOTIDE SEQUENCE [LARGE SCALE GENOMIC DNA]</scope>
</reference>
<dbReference type="PANTHER" id="PTHR21310">
    <property type="entry name" value="AMINOGLYCOSIDE PHOSPHOTRANSFERASE-RELATED-RELATED"/>
    <property type="match status" value="1"/>
</dbReference>
<dbReference type="EMBL" id="CACVBS010000042">
    <property type="protein sequence ID" value="CAA7263956.1"/>
    <property type="molecule type" value="Genomic_DNA"/>
</dbReference>
<proteinExistence type="predicted"/>
<dbReference type="InterPro" id="IPR011009">
    <property type="entry name" value="Kinase-like_dom_sf"/>
</dbReference>
<dbReference type="OrthoDB" id="2906425at2759"/>
<dbReference type="Gene3D" id="3.90.1200.10">
    <property type="match status" value="1"/>
</dbReference>
<comment type="caution">
    <text evidence="2">The sequence shown here is derived from an EMBL/GenBank/DDBJ whole genome shotgun (WGS) entry which is preliminary data.</text>
</comment>
<evidence type="ECO:0000313" key="2">
    <source>
        <dbReference type="EMBL" id="CAA7263956.1"/>
    </source>
</evidence>
<protein>
    <recommendedName>
        <fullName evidence="1">Aminoglycoside phosphotransferase domain-containing protein</fullName>
    </recommendedName>
</protein>
<accession>A0A8S0WBG3</accession>
<sequence>MNAAPTPVKPLFPRVGLLQVSLQCPRISRSSFKLVRRFWFYVHEYLLVPLSMWYMRRHGISPDSAIYLLPFGLILKRHERVHEQEGHAMDLAHAMGLPAPKFISYGSIDSKWHFPSLLMTRLPGRPLDSIDPEQVDYDILKVDLVKILTRMRSFASPWGKRVCGVSGGPVRGPLMPAAPLPACADEIAFQEYIRWATGFAGRTGRDAERVVKGEEFFALPEHATVFTHGDLNHHNILVGDDGHICGIVDWEAAAWLPDYWEISVTTIVPQRHWGRFMDKDVSDGVYEKEIEGHRAIFPLISDTLSY</sequence>
<evidence type="ECO:0000259" key="1">
    <source>
        <dbReference type="Pfam" id="PF01636"/>
    </source>
</evidence>
<dbReference type="InterPro" id="IPR051678">
    <property type="entry name" value="AGP_Transferase"/>
</dbReference>
<dbReference type="Proteomes" id="UP000467700">
    <property type="component" value="Unassembled WGS sequence"/>
</dbReference>
<dbReference type="PANTHER" id="PTHR21310:SF55">
    <property type="entry name" value="AMINOGLYCOSIDE PHOSPHOTRANSFERASE DOMAIN-CONTAINING PROTEIN"/>
    <property type="match status" value="1"/>
</dbReference>
<name>A0A8S0WBG3_CYCAE</name>
<gene>
    <name evidence="2" type="ORF">AAE3_LOCUS6138</name>
</gene>
<dbReference type="InterPro" id="IPR002575">
    <property type="entry name" value="Aminoglycoside_PTrfase"/>
</dbReference>
<dbReference type="Pfam" id="PF01636">
    <property type="entry name" value="APH"/>
    <property type="match status" value="1"/>
</dbReference>
<organism evidence="2 3">
    <name type="scientific">Cyclocybe aegerita</name>
    <name type="common">Black poplar mushroom</name>
    <name type="synonym">Agrocybe aegerita</name>
    <dbReference type="NCBI Taxonomy" id="1973307"/>
    <lineage>
        <taxon>Eukaryota</taxon>
        <taxon>Fungi</taxon>
        <taxon>Dikarya</taxon>
        <taxon>Basidiomycota</taxon>
        <taxon>Agaricomycotina</taxon>
        <taxon>Agaricomycetes</taxon>
        <taxon>Agaricomycetidae</taxon>
        <taxon>Agaricales</taxon>
        <taxon>Agaricineae</taxon>
        <taxon>Bolbitiaceae</taxon>
        <taxon>Cyclocybe</taxon>
    </lineage>
</organism>